<evidence type="ECO:0000313" key="6">
    <source>
        <dbReference type="EMBL" id="TCT19387.1"/>
    </source>
</evidence>
<dbReference type="PANTHER" id="PTHR30204">
    <property type="entry name" value="REDOX-CYCLING DRUG-SENSING TRANSCRIPTIONAL ACTIVATOR SOXR"/>
    <property type="match status" value="1"/>
</dbReference>
<accession>A0A4R3MUG7</accession>
<keyword evidence="4" id="KW-0175">Coiled coil</keyword>
<dbReference type="CDD" id="cd01282">
    <property type="entry name" value="HTH_MerR-like_sg3"/>
    <property type="match status" value="1"/>
</dbReference>
<dbReference type="InterPro" id="IPR009061">
    <property type="entry name" value="DNA-bd_dom_put_sf"/>
</dbReference>
<dbReference type="GO" id="GO:0003700">
    <property type="term" value="F:DNA-binding transcription factor activity"/>
    <property type="evidence" value="ECO:0007669"/>
    <property type="project" value="InterPro"/>
</dbReference>
<dbReference type="PANTHER" id="PTHR30204:SF94">
    <property type="entry name" value="HEAVY METAL-DEPENDENT TRANSCRIPTIONAL REGULATOR HI_0293-RELATED"/>
    <property type="match status" value="1"/>
</dbReference>
<dbReference type="OrthoDB" id="9806513at2"/>
<evidence type="ECO:0000313" key="7">
    <source>
        <dbReference type="Proteomes" id="UP000294650"/>
    </source>
</evidence>
<reference evidence="6 7" key="1">
    <citation type="submission" date="2019-03" db="EMBL/GenBank/DDBJ databases">
        <title>Genomic Encyclopedia of Type Strains, Phase IV (KMG-IV): sequencing the most valuable type-strain genomes for metagenomic binning, comparative biology and taxonomic classification.</title>
        <authorList>
            <person name="Goeker M."/>
        </authorList>
    </citation>
    <scope>NUCLEOTIDE SEQUENCE [LARGE SCALE GENOMIC DNA]</scope>
    <source>
        <strain evidence="6 7">DSM 25894</strain>
    </source>
</reference>
<dbReference type="Pfam" id="PF13411">
    <property type="entry name" value="MerR_1"/>
    <property type="match status" value="1"/>
</dbReference>
<feature type="domain" description="HTH merR-type" evidence="5">
    <location>
        <begin position="1"/>
        <end position="68"/>
    </location>
</feature>
<dbReference type="InterPro" id="IPR000551">
    <property type="entry name" value="MerR-type_HTH_dom"/>
</dbReference>
<dbReference type="AlphaFoldDB" id="A0A4R3MUG7"/>
<dbReference type="Proteomes" id="UP000294650">
    <property type="component" value="Unassembled WGS sequence"/>
</dbReference>
<evidence type="ECO:0000256" key="4">
    <source>
        <dbReference type="SAM" id="Coils"/>
    </source>
</evidence>
<dbReference type="Gene3D" id="1.10.1660.10">
    <property type="match status" value="1"/>
</dbReference>
<gene>
    <name evidence="6" type="ORF">EDD68_11873</name>
</gene>
<comment type="caution">
    <text evidence="6">The sequence shown here is derived from an EMBL/GenBank/DDBJ whole genome shotgun (WGS) entry which is preliminary data.</text>
</comment>
<dbReference type="PRINTS" id="PR00040">
    <property type="entry name" value="HTHMERR"/>
</dbReference>
<dbReference type="RefSeq" id="WP_132372486.1">
    <property type="nucleotide sequence ID" value="NZ_SMAN01000018.1"/>
</dbReference>
<keyword evidence="7" id="KW-1185">Reference proteome</keyword>
<dbReference type="GO" id="GO:0003677">
    <property type="term" value="F:DNA binding"/>
    <property type="evidence" value="ECO:0007669"/>
    <property type="project" value="UniProtKB-KW"/>
</dbReference>
<dbReference type="SMART" id="SM00422">
    <property type="entry name" value="HTH_MERR"/>
    <property type="match status" value="1"/>
</dbReference>
<dbReference type="SUPFAM" id="SSF46955">
    <property type="entry name" value="Putative DNA-binding domain"/>
    <property type="match status" value="1"/>
</dbReference>
<name>A0A4R3MUG7_9BACI</name>
<keyword evidence="2 6" id="KW-0238">DNA-binding</keyword>
<dbReference type="EMBL" id="SMAN01000018">
    <property type="protein sequence ID" value="TCT19387.1"/>
    <property type="molecule type" value="Genomic_DNA"/>
</dbReference>
<protein>
    <submittedName>
        <fullName evidence="6">DNA-binding transcriptional MerR regulator</fullName>
    </submittedName>
</protein>
<keyword evidence="1" id="KW-0805">Transcription regulation</keyword>
<evidence type="ECO:0000256" key="2">
    <source>
        <dbReference type="ARBA" id="ARBA00023125"/>
    </source>
</evidence>
<keyword evidence="3" id="KW-0804">Transcription</keyword>
<organism evidence="6 7">
    <name type="scientific">Melghiribacillus thermohalophilus</name>
    <dbReference type="NCBI Taxonomy" id="1324956"/>
    <lineage>
        <taxon>Bacteria</taxon>
        <taxon>Bacillati</taxon>
        <taxon>Bacillota</taxon>
        <taxon>Bacilli</taxon>
        <taxon>Bacillales</taxon>
        <taxon>Bacillaceae</taxon>
        <taxon>Melghiribacillus</taxon>
    </lineage>
</organism>
<dbReference type="InterPro" id="IPR047057">
    <property type="entry name" value="MerR_fam"/>
</dbReference>
<sequence>MRIGELSRLTGASVRSLRHYEQKGLIFSERQENGYRSFENAMVQRVKTIQLFLGLGLNTDQIKEIIDCKYGNQNAEHNEFCEELYQKYEEKRNEINVQIQHLKQVKERLEEKMNEFHRHEGK</sequence>
<proteinExistence type="predicted"/>
<evidence type="ECO:0000256" key="1">
    <source>
        <dbReference type="ARBA" id="ARBA00023015"/>
    </source>
</evidence>
<evidence type="ECO:0000256" key="3">
    <source>
        <dbReference type="ARBA" id="ARBA00023163"/>
    </source>
</evidence>
<evidence type="ECO:0000259" key="5">
    <source>
        <dbReference type="PROSITE" id="PS50937"/>
    </source>
</evidence>
<feature type="coiled-coil region" evidence="4">
    <location>
        <begin position="74"/>
        <end position="122"/>
    </location>
</feature>
<dbReference type="PROSITE" id="PS50937">
    <property type="entry name" value="HTH_MERR_2"/>
    <property type="match status" value="1"/>
</dbReference>